<dbReference type="Pfam" id="PF09349">
    <property type="entry name" value="OHCU_decarbox"/>
    <property type="match status" value="1"/>
</dbReference>
<evidence type="ECO:0000256" key="5">
    <source>
        <dbReference type="ARBA" id="ARBA00022793"/>
    </source>
</evidence>
<dbReference type="GO" id="GO:0000255">
    <property type="term" value="P:allantoin metabolic process"/>
    <property type="evidence" value="ECO:0007669"/>
    <property type="project" value="InterPro"/>
</dbReference>
<evidence type="ECO:0000256" key="6">
    <source>
        <dbReference type="ARBA" id="ARBA00023239"/>
    </source>
</evidence>
<dbReference type="EC" id="4.1.1.97" evidence="3"/>
<dbReference type="PANTHER" id="PTHR43466">
    <property type="entry name" value="2-OXO-4-HYDROXY-4-CARBOXY-5-UREIDOIMIDAZOLINE DECARBOXYLASE-RELATED"/>
    <property type="match status" value="1"/>
</dbReference>
<dbReference type="Gene3D" id="1.10.3330.10">
    <property type="entry name" value="Oxo-4-hydroxy-4-carboxy-5-ureidoimidazoline decarboxylase"/>
    <property type="match status" value="1"/>
</dbReference>
<dbReference type="GO" id="GO:0019628">
    <property type="term" value="P:urate catabolic process"/>
    <property type="evidence" value="ECO:0007669"/>
    <property type="project" value="UniProtKB-UniPathway"/>
</dbReference>
<keyword evidence="4" id="KW-0659">Purine metabolism</keyword>
<name>A0A4R6YN21_9GAMM</name>
<keyword evidence="6" id="KW-0456">Lyase</keyword>
<dbReference type="InterPro" id="IPR036778">
    <property type="entry name" value="OHCU_decarboxylase_sf"/>
</dbReference>
<comment type="caution">
    <text evidence="8">The sequence shown here is derived from an EMBL/GenBank/DDBJ whole genome shotgun (WGS) entry which is preliminary data.</text>
</comment>
<gene>
    <name evidence="8" type="ORF">DFR29_11945</name>
</gene>
<dbReference type="UniPathway" id="UPA00394">
    <property type="reaction ID" value="UER00652"/>
</dbReference>
<dbReference type="RefSeq" id="WP_133821259.1">
    <property type="nucleotide sequence ID" value="NZ_SNZH01000019.1"/>
</dbReference>
<comment type="catalytic activity">
    <reaction evidence="1">
        <text>5-hydroxy-2-oxo-4-ureido-2,5-dihydro-1H-imidazole-5-carboxylate + H(+) = (S)-allantoin + CO2</text>
        <dbReference type="Rhea" id="RHEA:26301"/>
        <dbReference type="ChEBI" id="CHEBI:15378"/>
        <dbReference type="ChEBI" id="CHEBI:15678"/>
        <dbReference type="ChEBI" id="CHEBI:16526"/>
        <dbReference type="ChEBI" id="CHEBI:58639"/>
        <dbReference type="EC" id="4.1.1.97"/>
    </reaction>
</comment>
<keyword evidence="5" id="KW-0210">Decarboxylase</keyword>
<evidence type="ECO:0000256" key="3">
    <source>
        <dbReference type="ARBA" id="ARBA00012257"/>
    </source>
</evidence>
<comment type="pathway">
    <text evidence="2">Purine metabolism; urate degradation; (S)-allantoin from urate: step 3/3.</text>
</comment>
<dbReference type="OrthoDB" id="9800909at2"/>
<organism evidence="8 9">
    <name type="scientific">Tahibacter aquaticus</name>
    <dbReference type="NCBI Taxonomy" id="520092"/>
    <lineage>
        <taxon>Bacteria</taxon>
        <taxon>Pseudomonadati</taxon>
        <taxon>Pseudomonadota</taxon>
        <taxon>Gammaproteobacteria</taxon>
        <taxon>Lysobacterales</taxon>
        <taxon>Rhodanobacteraceae</taxon>
        <taxon>Tahibacter</taxon>
    </lineage>
</organism>
<evidence type="ECO:0000256" key="4">
    <source>
        <dbReference type="ARBA" id="ARBA00022631"/>
    </source>
</evidence>
<reference evidence="8 9" key="1">
    <citation type="submission" date="2019-03" db="EMBL/GenBank/DDBJ databases">
        <title>Genomic Encyclopedia of Type Strains, Phase IV (KMG-IV): sequencing the most valuable type-strain genomes for metagenomic binning, comparative biology and taxonomic classification.</title>
        <authorList>
            <person name="Goeker M."/>
        </authorList>
    </citation>
    <scope>NUCLEOTIDE SEQUENCE [LARGE SCALE GENOMIC DNA]</scope>
    <source>
        <strain evidence="8 9">DSM 21667</strain>
    </source>
</reference>
<dbReference type="InterPro" id="IPR017580">
    <property type="entry name" value="OHCU_decarboxylase-1"/>
</dbReference>
<dbReference type="SUPFAM" id="SSF158694">
    <property type="entry name" value="UraD-Like"/>
    <property type="match status" value="1"/>
</dbReference>
<sequence length="167" mass="18266">MTLDQLNALDRAAFTAQLGGIFEHSPWVAERAWPQRPFASLDALHAAMSAVVAQASSAEQFALIRAHPELAGKAALRGELTDDSRREQHGAGLDQCSAEEYARLHQLNSDYSTKFGFPFIIAVRGHDRSSIIAQMAARLGNTRAAELAEALRQIERIAQIRLQAMTA</sequence>
<feature type="domain" description="Oxo-4-hydroxy-4-carboxy-5-ureidoimidazoline decarboxylase" evidence="7">
    <location>
        <begin position="7"/>
        <end position="163"/>
    </location>
</feature>
<keyword evidence="9" id="KW-1185">Reference proteome</keyword>
<protein>
    <recommendedName>
        <fullName evidence="3">2-oxo-4-hydroxy-4-carboxy-5-ureidoimidazoline decarboxylase</fullName>
        <ecNumber evidence="3">4.1.1.97</ecNumber>
    </recommendedName>
</protein>
<dbReference type="PANTHER" id="PTHR43466:SF1">
    <property type="entry name" value="2-OXO-4-HYDROXY-4-CARBOXY-5-UREIDOIMIDAZOLINE DECARBOXYLASE-RELATED"/>
    <property type="match status" value="1"/>
</dbReference>
<evidence type="ECO:0000313" key="8">
    <source>
        <dbReference type="EMBL" id="TDR38717.1"/>
    </source>
</evidence>
<evidence type="ECO:0000259" key="7">
    <source>
        <dbReference type="Pfam" id="PF09349"/>
    </source>
</evidence>
<dbReference type="NCBIfam" id="TIGR03164">
    <property type="entry name" value="UHCUDC"/>
    <property type="match status" value="1"/>
</dbReference>
<dbReference type="GO" id="GO:0051997">
    <property type="term" value="F:2-oxo-4-hydroxy-4-carboxy-5-ureidoimidazoline decarboxylase activity"/>
    <property type="evidence" value="ECO:0007669"/>
    <property type="project" value="UniProtKB-EC"/>
</dbReference>
<evidence type="ECO:0000256" key="2">
    <source>
        <dbReference type="ARBA" id="ARBA00004754"/>
    </source>
</evidence>
<dbReference type="AlphaFoldDB" id="A0A4R6YN21"/>
<accession>A0A4R6YN21</accession>
<evidence type="ECO:0000256" key="1">
    <source>
        <dbReference type="ARBA" id="ARBA00001163"/>
    </source>
</evidence>
<dbReference type="EMBL" id="SNZH01000019">
    <property type="protein sequence ID" value="TDR38717.1"/>
    <property type="molecule type" value="Genomic_DNA"/>
</dbReference>
<dbReference type="GO" id="GO:0006144">
    <property type="term" value="P:purine nucleobase metabolic process"/>
    <property type="evidence" value="ECO:0007669"/>
    <property type="project" value="UniProtKB-KW"/>
</dbReference>
<dbReference type="InterPro" id="IPR018020">
    <property type="entry name" value="OHCU_decarboxylase"/>
</dbReference>
<dbReference type="Proteomes" id="UP000295293">
    <property type="component" value="Unassembled WGS sequence"/>
</dbReference>
<evidence type="ECO:0000313" key="9">
    <source>
        <dbReference type="Proteomes" id="UP000295293"/>
    </source>
</evidence>
<proteinExistence type="predicted"/>